<protein>
    <submittedName>
        <fullName evidence="1">Uncharacterized protein</fullName>
    </submittedName>
</protein>
<name>A0AAD1ZVK7_9LAMI</name>
<dbReference type="Proteomes" id="UP000834106">
    <property type="component" value="Chromosome 14"/>
</dbReference>
<accession>A0AAD1ZVK7</accession>
<reference evidence="1" key="1">
    <citation type="submission" date="2023-05" db="EMBL/GenBank/DDBJ databases">
        <authorList>
            <person name="Huff M."/>
        </authorList>
    </citation>
    <scope>NUCLEOTIDE SEQUENCE</scope>
</reference>
<gene>
    <name evidence="1" type="ORF">FPE_LOCUS23988</name>
</gene>
<keyword evidence="2" id="KW-1185">Reference proteome</keyword>
<dbReference type="AlphaFoldDB" id="A0AAD1ZVK7"/>
<proteinExistence type="predicted"/>
<evidence type="ECO:0000313" key="1">
    <source>
        <dbReference type="EMBL" id="CAI9776558.1"/>
    </source>
</evidence>
<dbReference type="EMBL" id="OU503049">
    <property type="protein sequence ID" value="CAI9776558.1"/>
    <property type="molecule type" value="Genomic_DNA"/>
</dbReference>
<organism evidence="1 2">
    <name type="scientific">Fraxinus pennsylvanica</name>
    <dbReference type="NCBI Taxonomy" id="56036"/>
    <lineage>
        <taxon>Eukaryota</taxon>
        <taxon>Viridiplantae</taxon>
        <taxon>Streptophyta</taxon>
        <taxon>Embryophyta</taxon>
        <taxon>Tracheophyta</taxon>
        <taxon>Spermatophyta</taxon>
        <taxon>Magnoliopsida</taxon>
        <taxon>eudicotyledons</taxon>
        <taxon>Gunneridae</taxon>
        <taxon>Pentapetalae</taxon>
        <taxon>asterids</taxon>
        <taxon>lamiids</taxon>
        <taxon>Lamiales</taxon>
        <taxon>Oleaceae</taxon>
        <taxon>Oleeae</taxon>
        <taxon>Fraxinus</taxon>
    </lineage>
</organism>
<sequence>MVNKLLLPILRTNNTEYPDGADARQSYGGILKPVTFQKLPLQLVDENNACIDLTVGEDKVVKLSSSSMSILIFADWSQKLLGTYDTSPLETLPEVCKFGHVSKKA</sequence>
<evidence type="ECO:0000313" key="2">
    <source>
        <dbReference type="Proteomes" id="UP000834106"/>
    </source>
</evidence>